<keyword evidence="7 11" id="KW-0472">Membrane</keyword>
<evidence type="ECO:0000256" key="11">
    <source>
        <dbReference type="SAM" id="Phobius"/>
    </source>
</evidence>
<gene>
    <name evidence="14" type="ORF">GCM10023340_05540</name>
</gene>
<comment type="caution">
    <text evidence="14">The sequence shown here is derived from an EMBL/GenBank/DDBJ whole genome shotgun (WGS) entry which is preliminary data.</text>
</comment>
<evidence type="ECO:0000313" key="14">
    <source>
        <dbReference type="EMBL" id="GAA5142296.1"/>
    </source>
</evidence>
<dbReference type="Pfam" id="PF10099">
    <property type="entry name" value="RskA_C"/>
    <property type="match status" value="1"/>
</dbReference>
<name>A0ABP9P8C0_9ACTN</name>
<feature type="domain" description="Anti-sigma K factor RskA C-terminal" evidence="12">
    <location>
        <begin position="97"/>
        <end position="214"/>
    </location>
</feature>
<dbReference type="InterPro" id="IPR041916">
    <property type="entry name" value="Anti_sigma_zinc_sf"/>
</dbReference>
<evidence type="ECO:0000256" key="3">
    <source>
        <dbReference type="ARBA" id="ARBA00022475"/>
    </source>
</evidence>
<dbReference type="EMBL" id="BAABKG010000001">
    <property type="protein sequence ID" value="GAA5142296.1"/>
    <property type="molecule type" value="Genomic_DNA"/>
</dbReference>
<evidence type="ECO:0000313" key="15">
    <source>
        <dbReference type="Proteomes" id="UP001500221"/>
    </source>
</evidence>
<evidence type="ECO:0000256" key="9">
    <source>
        <dbReference type="ARBA" id="ARBA00029829"/>
    </source>
</evidence>
<feature type="transmembrane region" description="Helical" evidence="11">
    <location>
        <begin position="95"/>
        <end position="117"/>
    </location>
</feature>
<evidence type="ECO:0000256" key="2">
    <source>
        <dbReference type="ARBA" id="ARBA00004236"/>
    </source>
</evidence>
<dbReference type="PANTHER" id="PTHR37461:SF1">
    <property type="entry name" value="ANTI-SIGMA-K FACTOR RSKA"/>
    <property type="match status" value="1"/>
</dbReference>
<dbReference type="InterPro" id="IPR018764">
    <property type="entry name" value="RskA_C"/>
</dbReference>
<evidence type="ECO:0000256" key="1">
    <source>
        <dbReference type="ARBA" id="ARBA00004167"/>
    </source>
</evidence>
<evidence type="ECO:0000259" key="13">
    <source>
        <dbReference type="Pfam" id="PF13490"/>
    </source>
</evidence>
<accession>A0ABP9P8C0</accession>
<proteinExistence type="predicted"/>
<evidence type="ECO:0000256" key="8">
    <source>
        <dbReference type="ARBA" id="ARBA00023163"/>
    </source>
</evidence>
<protein>
    <recommendedName>
        <fullName evidence="10">Regulator of SigK</fullName>
    </recommendedName>
    <alternativeName>
        <fullName evidence="9">Sigma-K anti-sigma factor RskA</fullName>
    </alternativeName>
</protein>
<reference evidence="15" key="1">
    <citation type="journal article" date="2019" name="Int. J. Syst. Evol. Microbiol.">
        <title>The Global Catalogue of Microorganisms (GCM) 10K type strain sequencing project: providing services to taxonomists for standard genome sequencing and annotation.</title>
        <authorList>
            <consortium name="The Broad Institute Genomics Platform"/>
            <consortium name="The Broad Institute Genome Sequencing Center for Infectious Disease"/>
            <person name="Wu L."/>
            <person name="Ma J."/>
        </authorList>
    </citation>
    <scope>NUCLEOTIDE SEQUENCE [LARGE SCALE GENOMIC DNA]</scope>
    <source>
        <strain evidence="15">JCM 18459</strain>
    </source>
</reference>
<evidence type="ECO:0000256" key="6">
    <source>
        <dbReference type="ARBA" id="ARBA00023015"/>
    </source>
</evidence>
<dbReference type="InterPro" id="IPR051474">
    <property type="entry name" value="Anti-sigma-K/W_factor"/>
</dbReference>
<evidence type="ECO:0000256" key="10">
    <source>
        <dbReference type="ARBA" id="ARBA00030803"/>
    </source>
</evidence>
<dbReference type="Proteomes" id="UP001500221">
    <property type="component" value="Unassembled WGS sequence"/>
</dbReference>
<dbReference type="Pfam" id="PF13490">
    <property type="entry name" value="zf-HC2"/>
    <property type="match status" value="1"/>
</dbReference>
<keyword evidence="8" id="KW-0804">Transcription</keyword>
<dbReference type="Gene3D" id="1.10.10.1320">
    <property type="entry name" value="Anti-sigma factor, zinc-finger domain"/>
    <property type="match status" value="1"/>
</dbReference>
<evidence type="ECO:0000259" key="12">
    <source>
        <dbReference type="Pfam" id="PF10099"/>
    </source>
</evidence>
<evidence type="ECO:0000256" key="4">
    <source>
        <dbReference type="ARBA" id="ARBA00022692"/>
    </source>
</evidence>
<keyword evidence="15" id="KW-1185">Reference proteome</keyword>
<evidence type="ECO:0000256" key="5">
    <source>
        <dbReference type="ARBA" id="ARBA00022989"/>
    </source>
</evidence>
<feature type="domain" description="Putative zinc-finger" evidence="13">
    <location>
        <begin position="4"/>
        <end position="36"/>
    </location>
</feature>
<dbReference type="PANTHER" id="PTHR37461">
    <property type="entry name" value="ANTI-SIGMA-K FACTOR RSKA"/>
    <property type="match status" value="1"/>
</dbReference>
<keyword evidence="4 11" id="KW-0812">Transmembrane</keyword>
<organism evidence="14 15">
    <name type="scientific">Nocardioides marinquilinus</name>
    <dbReference type="NCBI Taxonomy" id="1210400"/>
    <lineage>
        <taxon>Bacteria</taxon>
        <taxon>Bacillati</taxon>
        <taxon>Actinomycetota</taxon>
        <taxon>Actinomycetes</taxon>
        <taxon>Propionibacteriales</taxon>
        <taxon>Nocardioidaceae</taxon>
        <taxon>Nocardioides</taxon>
    </lineage>
</organism>
<dbReference type="RefSeq" id="WP_345454297.1">
    <property type="nucleotide sequence ID" value="NZ_BAABKG010000001.1"/>
</dbReference>
<keyword evidence="6" id="KW-0805">Transcription regulation</keyword>
<keyword evidence="3" id="KW-1003">Cell membrane</keyword>
<sequence length="228" mass="23622">MNVDIHALSGAYAVDAVDDLERARFERHLADCAECRAEVTSLRAAAGLLAESSATTPPASLREAVLAEVATTRPLPPVVAAAAERGRSTRRRFPALVAAAAALIVVGGVGATVWHPWTDDAPGSDQATEQTYTADVGSATVTVVRSGDQATVSTKGMPAAPAGKKYELWLVHDDRYVHAGEMTGDASQVLLEGDAATANAVGITLEDVDGPPEPDLDNVIGTVDLEQA</sequence>
<evidence type="ECO:0000256" key="7">
    <source>
        <dbReference type="ARBA" id="ARBA00023136"/>
    </source>
</evidence>
<keyword evidence="5 11" id="KW-1133">Transmembrane helix</keyword>
<dbReference type="InterPro" id="IPR027383">
    <property type="entry name" value="Znf_put"/>
</dbReference>
<comment type="subcellular location">
    <subcellularLocation>
        <location evidence="2">Cell membrane</location>
    </subcellularLocation>
    <subcellularLocation>
        <location evidence="1">Membrane</location>
        <topology evidence="1">Single-pass membrane protein</topology>
    </subcellularLocation>
</comment>